<sequence length="223" mass="24570">MEKAVYINSVSAYLPNSPIDNEEMEDYIGKIGGNPSRVRSIVLRQNGIRTRYYGLDKNQNLTHSNAGLAKEAVCGLFENRIIPDDLTLLACGTSTPDQLLPNELNVHNKIRLSLPDIASPCMYNSADAYAITPDGEIYKCIEHVGNKSRSIGNIVQESISLGKLSSCFFKNNHLENSDCIDCPVLPVCGGGCPLDREVDKDANKMSCSFYKTHLDKILSNIKL</sequence>
<organism evidence="1 2">
    <name type="scientific">Prevotella disiens DNF00882</name>
    <dbReference type="NCBI Taxonomy" id="1401075"/>
    <lineage>
        <taxon>Bacteria</taxon>
        <taxon>Pseudomonadati</taxon>
        <taxon>Bacteroidota</taxon>
        <taxon>Bacteroidia</taxon>
        <taxon>Bacteroidales</taxon>
        <taxon>Prevotellaceae</taxon>
        <taxon>Prevotella</taxon>
    </lineage>
</organism>
<evidence type="ECO:0000313" key="2">
    <source>
        <dbReference type="Proteomes" id="UP000029538"/>
    </source>
</evidence>
<reference evidence="1 2" key="1">
    <citation type="submission" date="2014-07" db="EMBL/GenBank/DDBJ databases">
        <authorList>
            <person name="McCorrison J."/>
            <person name="Sanka R."/>
            <person name="Torralba M."/>
            <person name="Gillis M."/>
            <person name="Haft D.H."/>
            <person name="Methe B."/>
            <person name="Sutton G."/>
            <person name="Nelson K.E."/>
        </authorList>
    </citation>
    <scope>NUCLEOTIDE SEQUENCE [LARGE SCALE GENOMIC DNA]</scope>
    <source>
        <strain evidence="1 2">DNF00882</strain>
    </source>
</reference>
<dbReference type="InterPro" id="IPR023885">
    <property type="entry name" value="4Fe4S-binding_SPASM_dom"/>
</dbReference>
<gene>
    <name evidence="1" type="ORF">HMPREF0654_07455</name>
</gene>
<dbReference type="Gene3D" id="3.20.20.70">
    <property type="entry name" value="Aldolase class I"/>
    <property type="match status" value="1"/>
</dbReference>
<dbReference type="InterPro" id="IPR016039">
    <property type="entry name" value="Thiolase-like"/>
</dbReference>
<accession>A0A096AP91</accession>
<dbReference type="GO" id="GO:0016746">
    <property type="term" value="F:acyltransferase activity"/>
    <property type="evidence" value="ECO:0007669"/>
    <property type="project" value="InterPro"/>
</dbReference>
<dbReference type="EMBL" id="JRNR01000071">
    <property type="protein sequence ID" value="KGF48873.1"/>
    <property type="molecule type" value="Genomic_DNA"/>
</dbReference>
<evidence type="ECO:0008006" key="3">
    <source>
        <dbReference type="Google" id="ProtNLM"/>
    </source>
</evidence>
<dbReference type="SUPFAM" id="SSF53901">
    <property type="entry name" value="Thiolase-like"/>
    <property type="match status" value="1"/>
</dbReference>
<dbReference type="InterPro" id="IPR013785">
    <property type="entry name" value="Aldolase_TIM"/>
</dbReference>
<dbReference type="NCBIfam" id="TIGR04085">
    <property type="entry name" value="rSAM_more_4Fe4S"/>
    <property type="match status" value="1"/>
</dbReference>
<proteinExistence type="predicted"/>
<protein>
    <recommendedName>
        <fullName evidence="3">Radical SAM protein</fullName>
    </recommendedName>
</protein>
<dbReference type="InterPro" id="IPR058240">
    <property type="entry name" value="rSAM_sf"/>
</dbReference>
<dbReference type="Proteomes" id="UP000029538">
    <property type="component" value="Unassembled WGS sequence"/>
</dbReference>
<dbReference type="AlphaFoldDB" id="A0A096AP91"/>
<comment type="caution">
    <text evidence="1">The sequence shown here is derived from an EMBL/GenBank/DDBJ whole genome shotgun (WGS) entry which is preliminary data.</text>
</comment>
<name>A0A096AP91_9BACT</name>
<dbReference type="SUPFAM" id="SSF102114">
    <property type="entry name" value="Radical SAM enzymes"/>
    <property type="match status" value="1"/>
</dbReference>
<evidence type="ECO:0000313" key="1">
    <source>
        <dbReference type="EMBL" id="KGF48873.1"/>
    </source>
</evidence>